<dbReference type="GO" id="GO:0016779">
    <property type="term" value="F:nucleotidyltransferase activity"/>
    <property type="evidence" value="ECO:0007669"/>
    <property type="project" value="InterPro"/>
</dbReference>
<evidence type="ECO:0000259" key="1">
    <source>
        <dbReference type="Pfam" id="PF01909"/>
    </source>
</evidence>
<accession>A0A410MIY3</accession>
<sequence length="235" mass="26673">MGQSPIKAATQIIEQRHRGCDAALLAGSVVRGEATSTSDLDLVLFYPDISASYRESFQANGWPVECFVHSWTSYKEFFKLDCERGQPSMPRMVAEGVVIKNHDKLVSIKEEADLLLDKGPLRWSKETIEQKRYFLTDTLDDFIGCSDRGESIFIANTLAQLSSEFHLRVHGQWSGSSKWMMRALKSFDPSFAARLMDSFTLFYEKGEKEKVIDLVDDLLRPYGGRFFDGFSIGKQ</sequence>
<dbReference type="InterPro" id="IPR043519">
    <property type="entry name" value="NT_sf"/>
</dbReference>
<dbReference type="KEGG" id="hli:HLI_10460"/>
<organism evidence="2 3">
    <name type="scientific">Halobacillus litoralis</name>
    <dbReference type="NCBI Taxonomy" id="45668"/>
    <lineage>
        <taxon>Bacteria</taxon>
        <taxon>Bacillati</taxon>
        <taxon>Bacillota</taxon>
        <taxon>Bacilli</taxon>
        <taxon>Bacillales</taxon>
        <taxon>Bacillaceae</taxon>
        <taxon>Halobacillus</taxon>
    </lineage>
</organism>
<protein>
    <submittedName>
        <fullName evidence="2">Nucleotidyltransferase domain-containing protein</fullName>
    </submittedName>
</protein>
<dbReference type="EMBL" id="CP026118">
    <property type="protein sequence ID" value="QAS54615.1"/>
    <property type="molecule type" value="Genomic_DNA"/>
</dbReference>
<dbReference type="InterPro" id="IPR002934">
    <property type="entry name" value="Polymerase_NTP_transf_dom"/>
</dbReference>
<feature type="domain" description="Polymerase nucleotidyl transferase" evidence="1">
    <location>
        <begin position="21"/>
        <end position="48"/>
    </location>
</feature>
<reference evidence="2 3" key="1">
    <citation type="submission" date="2018-01" db="EMBL/GenBank/DDBJ databases">
        <title>The whole genome sequencing and assembly of Halobacillus litoralis ERB031 strain.</title>
        <authorList>
            <person name="Lee S.-J."/>
            <person name="Park M.-K."/>
            <person name="Kim J.-Y."/>
            <person name="Lee Y.-J."/>
            <person name="Yi H."/>
            <person name="Bahn Y.-S."/>
            <person name="Kim J.F."/>
            <person name="Lee D.-W."/>
        </authorList>
    </citation>
    <scope>NUCLEOTIDE SEQUENCE [LARGE SCALE GENOMIC DNA]</scope>
    <source>
        <strain evidence="2 3">ERB 031</strain>
    </source>
</reference>
<dbReference type="CDD" id="cd05403">
    <property type="entry name" value="NT_KNTase_like"/>
    <property type="match status" value="1"/>
</dbReference>
<dbReference type="Gene3D" id="3.30.460.10">
    <property type="entry name" value="Beta Polymerase, domain 2"/>
    <property type="match status" value="1"/>
</dbReference>
<name>A0A410MIY3_9BACI</name>
<evidence type="ECO:0000313" key="2">
    <source>
        <dbReference type="EMBL" id="QAS54615.1"/>
    </source>
</evidence>
<dbReference type="Pfam" id="PF01909">
    <property type="entry name" value="NTP_transf_2"/>
    <property type="match status" value="1"/>
</dbReference>
<evidence type="ECO:0000313" key="3">
    <source>
        <dbReference type="Proteomes" id="UP000287756"/>
    </source>
</evidence>
<dbReference type="SUPFAM" id="SSF81301">
    <property type="entry name" value="Nucleotidyltransferase"/>
    <property type="match status" value="1"/>
</dbReference>
<dbReference type="Proteomes" id="UP000287756">
    <property type="component" value="Chromosome"/>
</dbReference>
<dbReference type="AlphaFoldDB" id="A0A410MIY3"/>
<proteinExistence type="predicted"/>
<gene>
    <name evidence="2" type="ORF">HLI_10460</name>
</gene>
<keyword evidence="2" id="KW-0808">Transferase</keyword>